<dbReference type="EMBL" id="JAWWNJ010000099">
    <property type="protein sequence ID" value="KAK6996067.1"/>
    <property type="molecule type" value="Genomic_DNA"/>
</dbReference>
<proteinExistence type="predicted"/>
<organism evidence="1 2">
    <name type="scientific">Favolaschia claudopus</name>
    <dbReference type="NCBI Taxonomy" id="2862362"/>
    <lineage>
        <taxon>Eukaryota</taxon>
        <taxon>Fungi</taxon>
        <taxon>Dikarya</taxon>
        <taxon>Basidiomycota</taxon>
        <taxon>Agaricomycotina</taxon>
        <taxon>Agaricomycetes</taxon>
        <taxon>Agaricomycetidae</taxon>
        <taxon>Agaricales</taxon>
        <taxon>Marasmiineae</taxon>
        <taxon>Mycenaceae</taxon>
        <taxon>Favolaschia</taxon>
    </lineage>
</organism>
<accession>A0AAV9ZXX3</accession>
<sequence length="132" mass="14599">MSVPTSSAWTISRVLLLRRHIKELNSRLTLGQLPFSRLCTLGAIEFEIHSTAWVNVDAALYNVDTALVGALYCNRALSSPTGQTKHVRRFNSLESAFKNHSRSAAGYPCDFQIACSNEEVVAETNPRHSHIG</sequence>
<dbReference type="Proteomes" id="UP001362999">
    <property type="component" value="Unassembled WGS sequence"/>
</dbReference>
<evidence type="ECO:0000313" key="1">
    <source>
        <dbReference type="EMBL" id="KAK6996067.1"/>
    </source>
</evidence>
<dbReference type="AlphaFoldDB" id="A0AAV9ZXX3"/>
<reference evidence="1 2" key="1">
    <citation type="journal article" date="2024" name="J Genomics">
        <title>Draft genome sequencing and assembly of Favolaschia claudopus CIRM-BRFM 2984 isolated from oak limbs.</title>
        <authorList>
            <person name="Navarro D."/>
            <person name="Drula E."/>
            <person name="Chaduli D."/>
            <person name="Cazenave R."/>
            <person name="Ahrendt S."/>
            <person name="Wang J."/>
            <person name="Lipzen A."/>
            <person name="Daum C."/>
            <person name="Barry K."/>
            <person name="Grigoriev I.V."/>
            <person name="Favel A."/>
            <person name="Rosso M.N."/>
            <person name="Martin F."/>
        </authorList>
    </citation>
    <scope>NUCLEOTIDE SEQUENCE [LARGE SCALE GENOMIC DNA]</scope>
    <source>
        <strain evidence="1 2">CIRM-BRFM 2984</strain>
    </source>
</reference>
<evidence type="ECO:0000313" key="2">
    <source>
        <dbReference type="Proteomes" id="UP001362999"/>
    </source>
</evidence>
<protein>
    <submittedName>
        <fullName evidence="1">Uncharacterized protein</fullName>
    </submittedName>
</protein>
<keyword evidence="2" id="KW-1185">Reference proteome</keyword>
<comment type="caution">
    <text evidence="1">The sequence shown here is derived from an EMBL/GenBank/DDBJ whole genome shotgun (WGS) entry which is preliminary data.</text>
</comment>
<name>A0AAV9ZXX3_9AGAR</name>
<gene>
    <name evidence="1" type="ORF">R3P38DRAFT_2800112</name>
</gene>